<evidence type="ECO:0000313" key="2">
    <source>
        <dbReference type="EMBL" id="PJZ65576.1"/>
    </source>
</evidence>
<dbReference type="PROSITE" id="PS51257">
    <property type="entry name" value="PROKAR_LIPOPROTEIN"/>
    <property type="match status" value="1"/>
</dbReference>
<gene>
    <name evidence="2" type="ORF">CH371_11610</name>
</gene>
<name>A0A2M9ZAU2_9LEPT</name>
<dbReference type="InterPro" id="IPR001763">
    <property type="entry name" value="Rhodanese-like_dom"/>
</dbReference>
<protein>
    <submittedName>
        <fullName evidence="2">Sulfurtransferase</fullName>
    </submittedName>
</protein>
<dbReference type="Proteomes" id="UP000231912">
    <property type="component" value="Unassembled WGS sequence"/>
</dbReference>
<dbReference type="Gene3D" id="3.40.250.10">
    <property type="entry name" value="Rhodanese-like domain"/>
    <property type="match status" value="1"/>
</dbReference>
<proteinExistence type="predicted"/>
<organism evidence="2 3">
    <name type="scientific">Leptospira wolffii</name>
    <dbReference type="NCBI Taxonomy" id="409998"/>
    <lineage>
        <taxon>Bacteria</taxon>
        <taxon>Pseudomonadati</taxon>
        <taxon>Spirochaetota</taxon>
        <taxon>Spirochaetia</taxon>
        <taxon>Leptospirales</taxon>
        <taxon>Leptospiraceae</taxon>
        <taxon>Leptospira</taxon>
    </lineage>
</organism>
<sequence length="496" mass="52929">MKVLFQKIVSPAVLLFLVACDGGGSGTNLGLLAGALGGASIPVATASDLTNESAADYNDNQWGLITGTRLESWVSNWQNNKPAHITGKLVILQSSLANNFSGDTSGRSYIKSDNANGVYVYHLDDFQSGFRFNQQRDTGLIKNSVRYQADGATVDLWLKFYGIDLSKDLVVFAVGTANNNGTAYSNGSQTQDVTRGIYWLRYWGADIKHLAILNGDIRVNFTNATYLDANKDTAPLDNGGFSVKQLRVDQTIITLTLEDVIQIVKNNGSASIPGITGTQIIVDARPAAQYNQTVGITNSGANHITTAWNDSGAPASGTAGTPKKYVLFETRLKGAKAFPWASLLDASSTGYRFLNKATLAGTFASTVSGVGASYVAGATIVSQCRTNFEAQVNGFAAQNILGYPTVFYDGSLVEWTSLVADYPDGTEGTNFNKLSLTSPFRTDTVDLSYAPSGNINYNSYASGGASSPYVTVAQADVDPTATTTRKAQWADKAYKY</sequence>
<dbReference type="EMBL" id="NPDT01000004">
    <property type="protein sequence ID" value="PJZ65576.1"/>
    <property type="molecule type" value="Genomic_DNA"/>
</dbReference>
<reference evidence="2 3" key="1">
    <citation type="submission" date="2017-07" db="EMBL/GenBank/DDBJ databases">
        <title>Leptospira spp. isolated from tropical soils.</title>
        <authorList>
            <person name="Thibeaux R."/>
            <person name="Iraola G."/>
            <person name="Ferres I."/>
            <person name="Bierque E."/>
            <person name="Girault D."/>
            <person name="Soupe-Gilbert M.-E."/>
            <person name="Picardeau M."/>
            <person name="Goarant C."/>
        </authorList>
    </citation>
    <scope>NUCLEOTIDE SEQUENCE [LARGE SCALE GENOMIC DNA]</scope>
    <source>
        <strain evidence="2 3">FH2-C-A2</strain>
    </source>
</reference>
<keyword evidence="2" id="KW-0808">Transferase</keyword>
<dbReference type="PROSITE" id="PS50206">
    <property type="entry name" value="RHODANESE_3"/>
    <property type="match status" value="1"/>
</dbReference>
<dbReference type="GO" id="GO:0016740">
    <property type="term" value="F:transferase activity"/>
    <property type="evidence" value="ECO:0007669"/>
    <property type="project" value="UniProtKB-KW"/>
</dbReference>
<dbReference type="AlphaFoldDB" id="A0A2M9ZAU2"/>
<evidence type="ECO:0000313" key="3">
    <source>
        <dbReference type="Proteomes" id="UP000231912"/>
    </source>
</evidence>
<accession>A0A2M9ZAU2</accession>
<comment type="caution">
    <text evidence="2">The sequence shown here is derived from an EMBL/GenBank/DDBJ whole genome shotgun (WGS) entry which is preliminary data.</text>
</comment>
<dbReference type="InterPro" id="IPR036873">
    <property type="entry name" value="Rhodanese-like_dom_sf"/>
</dbReference>
<feature type="domain" description="Rhodanese" evidence="1">
    <location>
        <begin position="321"/>
        <end position="420"/>
    </location>
</feature>
<dbReference type="SUPFAM" id="SSF52821">
    <property type="entry name" value="Rhodanese/Cell cycle control phosphatase"/>
    <property type="match status" value="1"/>
</dbReference>
<evidence type="ECO:0000259" key="1">
    <source>
        <dbReference type="PROSITE" id="PS50206"/>
    </source>
</evidence>
<dbReference type="RefSeq" id="WP_100759043.1">
    <property type="nucleotide sequence ID" value="NZ_NPDT01000004.1"/>
</dbReference>